<organism evidence="2 3">
    <name type="scientific">Rhodosorus marinus</name>
    <dbReference type="NCBI Taxonomy" id="101924"/>
    <lineage>
        <taxon>Eukaryota</taxon>
        <taxon>Rhodophyta</taxon>
        <taxon>Stylonematophyceae</taxon>
        <taxon>Stylonematales</taxon>
        <taxon>Stylonemataceae</taxon>
        <taxon>Rhodosorus</taxon>
    </lineage>
</organism>
<feature type="signal peptide" evidence="1">
    <location>
        <begin position="1"/>
        <end position="20"/>
    </location>
</feature>
<reference evidence="2 3" key="1">
    <citation type="journal article" date="2023" name="Nat. Commun.">
        <title>Origin of minicircular mitochondrial genomes in red algae.</title>
        <authorList>
            <person name="Lee Y."/>
            <person name="Cho C.H."/>
            <person name="Lee Y.M."/>
            <person name="Park S.I."/>
            <person name="Yang J.H."/>
            <person name="West J.A."/>
            <person name="Bhattacharya D."/>
            <person name="Yoon H.S."/>
        </authorList>
    </citation>
    <scope>NUCLEOTIDE SEQUENCE [LARGE SCALE GENOMIC DNA]</scope>
    <source>
        <strain evidence="2 3">CCMP1338</strain>
        <tissue evidence="2">Whole cell</tissue>
    </source>
</reference>
<gene>
    <name evidence="2" type="ORF">NDN08_002144</name>
</gene>
<dbReference type="Proteomes" id="UP001157974">
    <property type="component" value="Unassembled WGS sequence"/>
</dbReference>
<proteinExistence type="predicted"/>
<evidence type="ECO:0000313" key="3">
    <source>
        <dbReference type="Proteomes" id="UP001157974"/>
    </source>
</evidence>
<dbReference type="AlphaFoldDB" id="A0AAV8UVQ7"/>
<keyword evidence="1" id="KW-0732">Signal</keyword>
<evidence type="ECO:0000313" key="2">
    <source>
        <dbReference type="EMBL" id="KAJ8905638.1"/>
    </source>
</evidence>
<sequence>MKLFGLFLVAVSALLASVIGAKSYEANVRVDFGTTLRTGNVENFSRRTYVNGHGSFRRDPKVVPQDMMDYLTTTLHVSFSRSTKGPFKEATFPEDTTQSAVQTNGEIDLNDQQCEDCNTYQFRFLSGQRVVTDDPYKIPEITETAQTRSRAITR</sequence>
<keyword evidence="3" id="KW-1185">Reference proteome</keyword>
<name>A0AAV8UVQ7_9RHOD</name>
<comment type="caution">
    <text evidence="2">The sequence shown here is derived from an EMBL/GenBank/DDBJ whole genome shotgun (WGS) entry which is preliminary data.</text>
</comment>
<dbReference type="EMBL" id="JAMWBK010000004">
    <property type="protein sequence ID" value="KAJ8905638.1"/>
    <property type="molecule type" value="Genomic_DNA"/>
</dbReference>
<protein>
    <submittedName>
        <fullName evidence="2">Uncharacterized protein</fullName>
    </submittedName>
</protein>
<evidence type="ECO:0000256" key="1">
    <source>
        <dbReference type="SAM" id="SignalP"/>
    </source>
</evidence>
<feature type="chain" id="PRO_5043944958" evidence="1">
    <location>
        <begin position="21"/>
        <end position="154"/>
    </location>
</feature>
<accession>A0AAV8UVQ7</accession>